<dbReference type="PANTHER" id="PTHR24177:SF329">
    <property type="entry name" value="ANKYRIN REPEAT PROTEIN"/>
    <property type="match status" value="1"/>
</dbReference>
<protein>
    <recommendedName>
        <fullName evidence="2">PGG domain-containing protein</fullName>
    </recommendedName>
</protein>
<proteinExistence type="predicted"/>
<dbReference type="EMBL" id="BPVZ01000103">
    <property type="protein sequence ID" value="GKV34087.1"/>
    <property type="molecule type" value="Genomic_DNA"/>
</dbReference>
<accession>A0AAV5LAP5</accession>
<evidence type="ECO:0000256" key="1">
    <source>
        <dbReference type="SAM" id="Phobius"/>
    </source>
</evidence>
<dbReference type="Pfam" id="PF13962">
    <property type="entry name" value="PGG"/>
    <property type="match status" value="1"/>
</dbReference>
<dbReference type="GO" id="GO:0016020">
    <property type="term" value="C:membrane"/>
    <property type="evidence" value="ECO:0007669"/>
    <property type="project" value="TreeGrafter"/>
</dbReference>
<evidence type="ECO:0000313" key="3">
    <source>
        <dbReference type="EMBL" id="GKV34087.1"/>
    </source>
</evidence>
<feature type="transmembrane region" description="Helical" evidence="1">
    <location>
        <begin position="132"/>
        <end position="152"/>
    </location>
</feature>
<keyword evidence="1" id="KW-1133">Transmembrane helix</keyword>
<feature type="transmembrane region" description="Helical" evidence="1">
    <location>
        <begin position="158"/>
        <end position="184"/>
    </location>
</feature>
<keyword evidence="1" id="KW-0812">Transmembrane</keyword>
<dbReference type="Proteomes" id="UP001054252">
    <property type="component" value="Unassembled WGS sequence"/>
</dbReference>
<dbReference type="InterPro" id="IPR026961">
    <property type="entry name" value="PGG_dom"/>
</dbReference>
<sequence>MQEVERLVGRYHKVAKNDHGETAYQVFAREHKGLFKGAEDWKKQLAKSYIIVGTLIITVMFAAAFTLPGGNNQTEGFPIFKDKPAFMVYIISDAISLFAAAASVLIFLGLLTSRCDLEDFPKSIPNKLMGGLSTLFISLAAMMVAFCSAIFLMQENRWWIIMPSALLAGIPVSLSAWLQFPLLVEIYVLTYRSPIFEEKTSLASKIKALFCWKEKIE</sequence>
<evidence type="ECO:0000259" key="2">
    <source>
        <dbReference type="Pfam" id="PF13962"/>
    </source>
</evidence>
<organism evidence="3 4">
    <name type="scientific">Rubroshorea leprosula</name>
    <dbReference type="NCBI Taxonomy" id="152421"/>
    <lineage>
        <taxon>Eukaryota</taxon>
        <taxon>Viridiplantae</taxon>
        <taxon>Streptophyta</taxon>
        <taxon>Embryophyta</taxon>
        <taxon>Tracheophyta</taxon>
        <taxon>Spermatophyta</taxon>
        <taxon>Magnoliopsida</taxon>
        <taxon>eudicotyledons</taxon>
        <taxon>Gunneridae</taxon>
        <taxon>Pentapetalae</taxon>
        <taxon>rosids</taxon>
        <taxon>malvids</taxon>
        <taxon>Malvales</taxon>
        <taxon>Dipterocarpaceae</taxon>
        <taxon>Rubroshorea</taxon>
    </lineage>
</organism>
<feature type="domain" description="PGG" evidence="2">
    <location>
        <begin position="40"/>
        <end position="152"/>
    </location>
</feature>
<feature type="transmembrane region" description="Helical" evidence="1">
    <location>
        <begin position="87"/>
        <end position="111"/>
    </location>
</feature>
<dbReference type="PANTHER" id="PTHR24177">
    <property type="entry name" value="CASKIN"/>
    <property type="match status" value="1"/>
</dbReference>
<keyword evidence="1" id="KW-0472">Membrane</keyword>
<reference evidence="3 4" key="1">
    <citation type="journal article" date="2021" name="Commun. Biol.">
        <title>The genome of Shorea leprosula (Dipterocarpaceae) highlights the ecological relevance of drought in aseasonal tropical rainforests.</title>
        <authorList>
            <person name="Ng K.K.S."/>
            <person name="Kobayashi M.J."/>
            <person name="Fawcett J.A."/>
            <person name="Hatakeyama M."/>
            <person name="Paape T."/>
            <person name="Ng C.H."/>
            <person name="Ang C.C."/>
            <person name="Tnah L.H."/>
            <person name="Lee C.T."/>
            <person name="Nishiyama T."/>
            <person name="Sese J."/>
            <person name="O'Brien M.J."/>
            <person name="Copetti D."/>
            <person name="Mohd Noor M.I."/>
            <person name="Ong R.C."/>
            <person name="Putra M."/>
            <person name="Sireger I.Z."/>
            <person name="Indrioko S."/>
            <person name="Kosugi Y."/>
            <person name="Izuno A."/>
            <person name="Isagi Y."/>
            <person name="Lee S.L."/>
            <person name="Shimizu K.K."/>
        </authorList>
    </citation>
    <scope>NUCLEOTIDE SEQUENCE [LARGE SCALE GENOMIC DNA]</scope>
    <source>
        <strain evidence="3">214</strain>
    </source>
</reference>
<gene>
    <name evidence="3" type="ORF">SLEP1_g42506</name>
</gene>
<feature type="transmembrane region" description="Helical" evidence="1">
    <location>
        <begin position="49"/>
        <end position="67"/>
    </location>
</feature>
<keyword evidence="4" id="KW-1185">Reference proteome</keyword>
<dbReference type="AlphaFoldDB" id="A0AAV5LAP5"/>
<evidence type="ECO:0000313" key="4">
    <source>
        <dbReference type="Proteomes" id="UP001054252"/>
    </source>
</evidence>
<name>A0AAV5LAP5_9ROSI</name>
<comment type="caution">
    <text evidence="3">The sequence shown here is derived from an EMBL/GenBank/DDBJ whole genome shotgun (WGS) entry which is preliminary data.</text>
</comment>